<comment type="caution">
    <text evidence="2">The sequence shown here is derived from an EMBL/GenBank/DDBJ whole genome shotgun (WGS) entry which is preliminary data.</text>
</comment>
<organism evidence="2 3">
    <name type="scientific">Ceratopteris richardii</name>
    <name type="common">Triangle waterfern</name>
    <dbReference type="NCBI Taxonomy" id="49495"/>
    <lineage>
        <taxon>Eukaryota</taxon>
        <taxon>Viridiplantae</taxon>
        <taxon>Streptophyta</taxon>
        <taxon>Embryophyta</taxon>
        <taxon>Tracheophyta</taxon>
        <taxon>Polypodiopsida</taxon>
        <taxon>Polypodiidae</taxon>
        <taxon>Polypodiales</taxon>
        <taxon>Pteridineae</taxon>
        <taxon>Pteridaceae</taxon>
        <taxon>Parkerioideae</taxon>
        <taxon>Ceratopteris</taxon>
    </lineage>
</organism>
<dbReference type="Gene3D" id="1.10.238.10">
    <property type="entry name" value="EF-hand"/>
    <property type="match status" value="1"/>
</dbReference>
<dbReference type="PANTHER" id="PTHR47319">
    <property type="entry name" value="CALCIUM-BINDING PROTEIN KIC"/>
    <property type="match status" value="1"/>
</dbReference>
<dbReference type="InterPro" id="IPR011992">
    <property type="entry name" value="EF-hand-dom_pair"/>
</dbReference>
<evidence type="ECO:0000313" key="3">
    <source>
        <dbReference type="Proteomes" id="UP000825935"/>
    </source>
</evidence>
<gene>
    <name evidence="2" type="ORF">KP509_18G067200</name>
</gene>
<name>A0A8T2SQE2_CERRI</name>
<keyword evidence="3" id="KW-1185">Reference proteome</keyword>
<dbReference type="Pfam" id="PF13833">
    <property type="entry name" value="EF-hand_8"/>
    <property type="match status" value="1"/>
</dbReference>
<proteinExistence type="predicted"/>
<dbReference type="EMBL" id="CM035423">
    <property type="protein sequence ID" value="KAH7366201.1"/>
    <property type="molecule type" value="Genomic_DNA"/>
</dbReference>
<dbReference type="Proteomes" id="UP000825935">
    <property type="component" value="Chromosome 18"/>
</dbReference>
<sequence>MACAVEFEDYFPQMIEKLGEDGLMQELAKGFHLLADPSSHTITFQSLKSNTVLLGLPQMSDEELHDMVRLGDSNGRGELDLHDFCVTMFRVSPAVMNEAISSIMEGYSSETVYVVPDHDELVFIAQFTAS</sequence>
<dbReference type="OrthoDB" id="343296at2759"/>
<dbReference type="InterPro" id="IPR044205">
    <property type="entry name" value="KIC/PBP1/KRP1"/>
</dbReference>
<dbReference type="OMA" id="MEKSRMW"/>
<feature type="domain" description="EF-hand" evidence="1">
    <location>
        <begin position="40"/>
        <end position="90"/>
    </location>
</feature>
<accession>A0A8T2SQE2</accession>
<protein>
    <recommendedName>
        <fullName evidence="1">EF-hand domain-containing protein</fullName>
    </recommendedName>
</protein>
<dbReference type="PANTHER" id="PTHR47319:SF4">
    <property type="entry name" value="CALCIUM-BINDING PROTEIN KIC"/>
    <property type="match status" value="1"/>
</dbReference>
<evidence type="ECO:0000259" key="1">
    <source>
        <dbReference type="Pfam" id="PF13833"/>
    </source>
</evidence>
<evidence type="ECO:0000313" key="2">
    <source>
        <dbReference type="EMBL" id="KAH7366201.1"/>
    </source>
</evidence>
<dbReference type="InterPro" id="IPR002048">
    <property type="entry name" value="EF_hand_dom"/>
</dbReference>
<dbReference type="AlphaFoldDB" id="A0A8T2SQE2"/>
<reference evidence="2" key="1">
    <citation type="submission" date="2021-08" db="EMBL/GenBank/DDBJ databases">
        <title>WGS assembly of Ceratopteris richardii.</title>
        <authorList>
            <person name="Marchant D.B."/>
            <person name="Chen G."/>
            <person name="Jenkins J."/>
            <person name="Shu S."/>
            <person name="Leebens-Mack J."/>
            <person name="Grimwood J."/>
            <person name="Schmutz J."/>
            <person name="Soltis P."/>
            <person name="Soltis D."/>
            <person name="Chen Z.-H."/>
        </authorList>
    </citation>
    <scope>NUCLEOTIDE SEQUENCE</scope>
    <source>
        <strain evidence="2">Whitten #5841</strain>
        <tissue evidence="2">Leaf</tissue>
    </source>
</reference>
<dbReference type="SUPFAM" id="SSF47473">
    <property type="entry name" value="EF-hand"/>
    <property type="match status" value="1"/>
</dbReference>
<dbReference type="GO" id="GO:0005509">
    <property type="term" value="F:calcium ion binding"/>
    <property type="evidence" value="ECO:0007669"/>
    <property type="project" value="InterPro"/>
</dbReference>